<name>A0A1V9X5P2_9ACAR</name>
<keyword evidence="1" id="KW-1133">Transmembrane helix</keyword>
<dbReference type="AlphaFoldDB" id="A0A1V9X5P2"/>
<keyword evidence="1" id="KW-0812">Transmembrane</keyword>
<feature type="transmembrane region" description="Helical" evidence="1">
    <location>
        <begin position="268"/>
        <end position="285"/>
    </location>
</feature>
<evidence type="ECO:0000256" key="1">
    <source>
        <dbReference type="SAM" id="Phobius"/>
    </source>
</evidence>
<keyword evidence="4" id="KW-1185">Reference proteome</keyword>
<evidence type="ECO:0000313" key="3">
    <source>
        <dbReference type="EMBL" id="OQR68919.1"/>
    </source>
</evidence>
<dbReference type="GO" id="GO:0019236">
    <property type="term" value="P:response to pheromone"/>
    <property type="evidence" value="ECO:0007669"/>
    <property type="project" value="InterPro"/>
</dbReference>
<dbReference type="EMBL" id="MNPL01022958">
    <property type="protein sequence ID" value="OQR68919.1"/>
    <property type="molecule type" value="Genomic_DNA"/>
</dbReference>
<reference evidence="3 4" key="1">
    <citation type="journal article" date="2017" name="Gigascience">
        <title>Draft genome of the honey bee ectoparasitic mite, Tropilaelaps mercedesae, is shaped by the parasitic life history.</title>
        <authorList>
            <person name="Dong X."/>
            <person name="Armstrong S.D."/>
            <person name="Xia D."/>
            <person name="Makepeace B.L."/>
            <person name="Darby A.C."/>
            <person name="Kadowaki T."/>
        </authorList>
    </citation>
    <scope>NUCLEOTIDE SEQUENCE [LARGE SCALE GENOMIC DNA]</scope>
    <source>
        <strain evidence="3">Wuxi-XJTLU</strain>
    </source>
</reference>
<comment type="caution">
    <text evidence="3">The sequence shown here is derived from an EMBL/GenBank/DDBJ whole genome shotgun (WGS) entry which is preliminary data.</text>
</comment>
<feature type="transmembrane region" description="Helical" evidence="1">
    <location>
        <begin position="367"/>
        <end position="386"/>
    </location>
</feature>
<proteinExistence type="predicted"/>
<dbReference type="InterPro" id="IPR019336">
    <property type="entry name" value="GPR180/TMEM145_TM"/>
</dbReference>
<evidence type="ECO:0000313" key="4">
    <source>
        <dbReference type="Proteomes" id="UP000192247"/>
    </source>
</evidence>
<evidence type="ECO:0000259" key="2">
    <source>
        <dbReference type="Pfam" id="PF10192"/>
    </source>
</evidence>
<sequence length="516" mass="58939">MKRKRSFYRPCQQLLTSLLVPLLLLSTNILSTDGLHLRGQFESREFFKLLAKFGFEKTDNHDHVNTLGYIYGNVTGRTSEPALIQWGSTPPNGSTAPASKGARGVGLSPHALANNTATTPGATLVVVEREHFFALWGNRTLLHDACTAMFSQLQRDAFDRQCNPNGTRDFLRTLPCLRGRLCVDEDTPSRVLKHSQFTYTVCDMHTPRFWYVTLVACYRDRRNCTWRSSADDHLTLDYDIYLVNGHPQDSTALDDEFSFEEQGSLQRTGIFFALYVFLLALHVHLQINKERHPLTRILFMAVLLQFVSHLATLVHIVLFAANGEGLPTMRVVGEIAYIFAQSFFIVLVLVISRGYAITRSEVSGKRLLVFLWLTYIVAHIVLYVWVNTEIDPIKEIDEFETYPGGLVLAVRMAIMLFMLRELHSTIHLENNGRKLRFYLHLTAGLLCWFIYLPILAVIASQVSTLWKRNLIHGIVACADFMAYAIVTHVLWPAESHDYLQLQAVFEEYDDYHRFGK</sequence>
<feature type="transmembrane region" description="Helical" evidence="1">
    <location>
        <begin position="406"/>
        <end position="423"/>
    </location>
</feature>
<dbReference type="OrthoDB" id="45670at2759"/>
<dbReference type="Proteomes" id="UP000192247">
    <property type="component" value="Unassembled WGS sequence"/>
</dbReference>
<dbReference type="InParanoid" id="A0A1V9X5P2"/>
<gene>
    <name evidence="3" type="ORF">BIW11_01935</name>
</gene>
<dbReference type="GO" id="GO:0007186">
    <property type="term" value="P:G protein-coupled receptor signaling pathway"/>
    <property type="evidence" value="ECO:0007669"/>
    <property type="project" value="InterPro"/>
</dbReference>
<organism evidence="3 4">
    <name type="scientific">Tropilaelaps mercedesae</name>
    <dbReference type="NCBI Taxonomy" id="418985"/>
    <lineage>
        <taxon>Eukaryota</taxon>
        <taxon>Metazoa</taxon>
        <taxon>Ecdysozoa</taxon>
        <taxon>Arthropoda</taxon>
        <taxon>Chelicerata</taxon>
        <taxon>Arachnida</taxon>
        <taxon>Acari</taxon>
        <taxon>Parasitiformes</taxon>
        <taxon>Mesostigmata</taxon>
        <taxon>Gamasina</taxon>
        <taxon>Dermanyssoidea</taxon>
        <taxon>Laelapidae</taxon>
        <taxon>Tropilaelaps</taxon>
    </lineage>
</organism>
<dbReference type="FunCoup" id="A0A1V9X5P2">
    <property type="interactions" value="165"/>
</dbReference>
<keyword evidence="1" id="KW-0472">Membrane</keyword>
<dbReference type="InterPro" id="IPR047831">
    <property type="entry name" value="GPR180/TMEM145"/>
</dbReference>
<feature type="transmembrane region" description="Helical" evidence="1">
    <location>
        <begin position="435"/>
        <end position="458"/>
    </location>
</feature>
<feature type="transmembrane region" description="Helical" evidence="1">
    <location>
        <begin position="335"/>
        <end position="355"/>
    </location>
</feature>
<feature type="transmembrane region" description="Helical" evidence="1">
    <location>
        <begin position="470"/>
        <end position="491"/>
    </location>
</feature>
<dbReference type="PANTHER" id="PTHR23252:SF43">
    <property type="entry name" value="INTIMAL THICKNESS RELATED RECEPTOR IRP DOMAIN-CONTAINING PROTEIN"/>
    <property type="match status" value="1"/>
</dbReference>
<protein>
    <recommendedName>
        <fullName evidence="2">GPR180/TMEM145 transmembrane domain-containing protein</fullName>
    </recommendedName>
</protein>
<feature type="domain" description="GPR180/TMEM145 transmembrane" evidence="2">
    <location>
        <begin position="277"/>
        <end position="485"/>
    </location>
</feature>
<dbReference type="PANTHER" id="PTHR23252">
    <property type="entry name" value="INTIMAL THICKNESS RECEPTOR-RELATED"/>
    <property type="match status" value="1"/>
</dbReference>
<dbReference type="Pfam" id="PF10192">
    <property type="entry name" value="GPR180-TMEM145_TM"/>
    <property type="match status" value="1"/>
</dbReference>
<accession>A0A1V9X5P2</accession>
<feature type="transmembrane region" description="Helical" evidence="1">
    <location>
        <begin position="297"/>
        <end position="323"/>
    </location>
</feature>